<accession>A0A547Q6T1</accession>
<evidence type="ECO:0000256" key="1">
    <source>
        <dbReference type="SAM" id="Coils"/>
    </source>
</evidence>
<comment type="caution">
    <text evidence="2">The sequence shown here is derived from an EMBL/GenBank/DDBJ whole genome shotgun (WGS) entry which is preliminary data.</text>
</comment>
<evidence type="ECO:0000313" key="2">
    <source>
        <dbReference type="EMBL" id="TRD22089.1"/>
    </source>
</evidence>
<dbReference type="AlphaFoldDB" id="A0A547Q6T1"/>
<protein>
    <submittedName>
        <fullName evidence="2">Uncharacterized protein</fullName>
    </submittedName>
</protein>
<reference evidence="2 3" key="1">
    <citation type="submission" date="2019-06" db="EMBL/GenBank/DDBJ databases">
        <title>Paenimaribius caenipelagi gen. nov., sp. nov., isolated from a tidal flat.</title>
        <authorList>
            <person name="Yoon J.-H."/>
        </authorList>
    </citation>
    <scope>NUCLEOTIDE SEQUENCE [LARGE SCALE GENOMIC DNA]</scope>
    <source>
        <strain evidence="2 3">JBTF-M29</strain>
    </source>
</reference>
<gene>
    <name evidence="2" type="ORF">FEV53_06915</name>
</gene>
<name>A0A547Q6T1_9RHOB</name>
<dbReference type="Proteomes" id="UP000318590">
    <property type="component" value="Unassembled WGS sequence"/>
</dbReference>
<dbReference type="OrthoDB" id="8482256at2"/>
<dbReference type="EMBL" id="VFSV01000008">
    <property type="protein sequence ID" value="TRD22089.1"/>
    <property type="molecule type" value="Genomic_DNA"/>
</dbReference>
<keyword evidence="1" id="KW-0175">Coiled coil</keyword>
<feature type="coiled-coil region" evidence="1">
    <location>
        <begin position="43"/>
        <end position="77"/>
    </location>
</feature>
<keyword evidence="3" id="KW-1185">Reference proteome</keyword>
<sequence length="139" mass="15395">MDISGALSALTNTVTLVKAIKDLDHSLGKSELKAKMADLYSDLAEVKMAMVDAGNEIKRLEAEKAELLKRFSAKDELILHKGYHYRADPNDKSKPIGHAVCPLCLSEEGIQMTLRDVGYKPTCPRCNTTYEDAFVFGYP</sequence>
<proteinExistence type="predicted"/>
<evidence type="ECO:0000313" key="3">
    <source>
        <dbReference type="Proteomes" id="UP000318590"/>
    </source>
</evidence>
<organism evidence="2 3">
    <name type="scientific">Palleronia caenipelagi</name>
    <dbReference type="NCBI Taxonomy" id="2489174"/>
    <lineage>
        <taxon>Bacteria</taxon>
        <taxon>Pseudomonadati</taxon>
        <taxon>Pseudomonadota</taxon>
        <taxon>Alphaproteobacteria</taxon>
        <taxon>Rhodobacterales</taxon>
        <taxon>Roseobacteraceae</taxon>
        <taxon>Palleronia</taxon>
    </lineage>
</organism>